<gene>
    <name evidence="9" type="ORF">METZ01_LOCUS373199</name>
</gene>
<sequence>MNKDRSDNHSDINHLTDEQFNVTQAKGTEAPFTGNYLYNKESGAYLCICCGNRLFNSVTKFDSGTGWPSFYDMDTDGSVTIESDHSQGMVRDEVLCGDCGAHLGHVFSDGPEPTGLRYCINSLSLNFESDD</sequence>
<dbReference type="GO" id="GO:0046872">
    <property type="term" value="F:metal ion binding"/>
    <property type="evidence" value="ECO:0007669"/>
    <property type="project" value="UniProtKB-KW"/>
</dbReference>
<evidence type="ECO:0000256" key="3">
    <source>
        <dbReference type="ARBA" id="ARBA00012499"/>
    </source>
</evidence>
<keyword evidence="6" id="KW-0560">Oxidoreductase</keyword>
<dbReference type="PANTHER" id="PTHR10173:SF52">
    <property type="entry name" value="METHIONINE-R-SULFOXIDE REDUCTASE B1"/>
    <property type="match status" value="1"/>
</dbReference>
<reference evidence="9" key="1">
    <citation type="submission" date="2018-05" db="EMBL/GenBank/DDBJ databases">
        <authorList>
            <person name="Lanie J.A."/>
            <person name="Ng W.-L."/>
            <person name="Kazmierczak K.M."/>
            <person name="Andrzejewski T.M."/>
            <person name="Davidsen T.M."/>
            <person name="Wayne K.J."/>
            <person name="Tettelin H."/>
            <person name="Glass J.I."/>
            <person name="Rusch D."/>
            <person name="Podicherti R."/>
            <person name="Tsui H.-C.T."/>
            <person name="Winkler M.E."/>
        </authorList>
    </citation>
    <scope>NUCLEOTIDE SEQUENCE</scope>
</reference>
<dbReference type="EC" id="1.8.4.12" evidence="3"/>
<dbReference type="PROSITE" id="PS51790">
    <property type="entry name" value="MSRB"/>
    <property type="match status" value="1"/>
</dbReference>
<evidence type="ECO:0000256" key="5">
    <source>
        <dbReference type="ARBA" id="ARBA00022833"/>
    </source>
</evidence>
<dbReference type="NCBIfam" id="TIGR00357">
    <property type="entry name" value="peptide-methionine (R)-S-oxide reductase MsrB"/>
    <property type="match status" value="1"/>
</dbReference>
<keyword evidence="5" id="KW-0862">Zinc</keyword>
<evidence type="ECO:0000256" key="7">
    <source>
        <dbReference type="ARBA" id="ARBA00048488"/>
    </source>
</evidence>
<evidence type="ECO:0000256" key="2">
    <source>
        <dbReference type="ARBA" id="ARBA00007174"/>
    </source>
</evidence>
<name>A0A382TEZ0_9ZZZZ</name>
<dbReference type="GO" id="GO:0006979">
    <property type="term" value="P:response to oxidative stress"/>
    <property type="evidence" value="ECO:0007669"/>
    <property type="project" value="InterPro"/>
</dbReference>
<dbReference type="PANTHER" id="PTHR10173">
    <property type="entry name" value="METHIONINE SULFOXIDE REDUCTASE"/>
    <property type="match status" value="1"/>
</dbReference>
<feature type="domain" description="MsrB" evidence="8">
    <location>
        <begin position="8"/>
        <end position="130"/>
    </location>
</feature>
<dbReference type="FunFam" id="2.170.150.20:FF:000001">
    <property type="entry name" value="Peptide methionine sulfoxide reductase MsrB"/>
    <property type="match status" value="1"/>
</dbReference>
<dbReference type="GO" id="GO:0033743">
    <property type="term" value="F:peptide-methionine (R)-S-oxide reductase activity"/>
    <property type="evidence" value="ECO:0007669"/>
    <property type="project" value="UniProtKB-EC"/>
</dbReference>
<comment type="similarity">
    <text evidence="2">Belongs to the MsrB Met sulfoxide reductase family.</text>
</comment>
<protein>
    <recommendedName>
        <fullName evidence="3">peptide-methionine (R)-S-oxide reductase</fullName>
        <ecNumber evidence="3">1.8.4.12</ecNumber>
    </recommendedName>
</protein>
<keyword evidence="4" id="KW-0479">Metal-binding</keyword>
<dbReference type="AlphaFoldDB" id="A0A382TEZ0"/>
<dbReference type="InterPro" id="IPR011057">
    <property type="entry name" value="Mss4-like_sf"/>
</dbReference>
<evidence type="ECO:0000313" key="9">
    <source>
        <dbReference type="EMBL" id="SVD20345.1"/>
    </source>
</evidence>
<evidence type="ECO:0000259" key="8">
    <source>
        <dbReference type="PROSITE" id="PS51790"/>
    </source>
</evidence>
<dbReference type="InterPro" id="IPR002579">
    <property type="entry name" value="Met_Sox_Rdtase_MsrB_dom"/>
</dbReference>
<dbReference type="EMBL" id="UINC01135907">
    <property type="protein sequence ID" value="SVD20345.1"/>
    <property type="molecule type" value="Genomic_DNA"/>
</dbReference>
<comment type="catalytic activity">
    <reaction evidence="7">
        <text>L-methionyl-[protein] + [thioredoxin]-disulfide + H2O = L-methionyl-(R)-S-oxide-[protein] + [thioredoxin]-dithiol</text>
        <dbReference type="Rhea" id="RHEA:24164"/>
        <dbReference type="Rhea" id="RHEA-COMP:10698"/>
        <dbReference type="Rhea" id="RHEA-COMP:10700"/>
        <dbReference type="Rhea" id="RHEA-COMP:12313"/>
        <dbReference type="Rhea" id="RHEA-COMP:12314"/>
        <dbReference type="ChEBI" id="CHEBI:15377"/>
        <dbReference type="ChEBI" id="CHEBI:16044"/>
        <dbReference type="ChEBI" id="CHEBI:29950"/>
        <dbReference type="ChEBI" id="CHEBI:45764"/>
        <dbReference type="ChEBI" id="CHEBI:50058"/>
        <dbReference type="EC" id="1.8.4.12"/>
    </reaction>
</comment>
<evidence type="ECO:0000256" key="1">
    <source>
        <dbReference type="ARBA" id="ARBA00001947"/>
    </source>
</evidence>
<evidence type="ECO:0000256" key="4">
    <source>
        <dbReference type="ARBA" id="ARBA00022723"/>
    </source>
</evidence>
<dbReference type="SUPFAM" id="SSF51316">
    <property type="entry name" value="Mss4-like"/>
    <property type="match status" value="1"/>
</dbReference>
<proteinExistence type="inferred from homology"/>
<dbReference type="GO" id="GO:0005737">
    <property type="term" value="C:cytoplasm"/>
    <property type="evidence" value="ECO:0007669"/>
    <property type="project" value="TreeGrafter"/>
</dbReference>
<accession>A0A382TEZ0</accession>
<evidence type="ECO:0000256" key="6">
    <source>
        <dbReference type="ARBA" id="ARBA00023002"/>
    </source>
</evidence>
<dbReference type="Pfam" id="PF01641">
    <property type="entry name" value="SelR"/>
    <property type="match status" value="1"/>
</dbReference>
<organism evidence="9">
    <name type="scientific">marine metagenome</name>
    <dbReference type="NCBI Taxonomy" id="408172"/>
    <lineage>
        <taxon>unclassified sequences</taxon>
        <taxon>metagenomes</taxon>
        <taxon>ecological metagenomes</taxon>
    </lineage>
</organism>
<dbReference type="InterPro" id="IPR028427">
    <property type="entry name" value="Met_Sox_Rdtase_MsrB"/>
</dbReference>
<dbReference type="Gene3D" id="2.170.150.20">
    <property type="entry name" value="Peptide methionine sulfoxide reductase"/>
    <property type="match status" value="1"/>
</dbReference>
<dbReference type="GO" id="GO:0030091">
    <property type="term" value="P:protein repair"/>
    <property type="evidence" value="ECO:0007669"/>
    <property type="project" value="InterPro"/>
</dbReference>
<comment type="cofactor">
    <cofactor evidence="1">
        <name>Zn(2+)</name>
        <dbReference type="ChEBI" id="CHEBI:29105"/>
    </cofactor>
</comment>